<dbReference type="AlphaFoldDB" id="A0A076LCC5"/>
<feature type="transmembrane region" description="Helical" evidence="1">
    <location>
        <begin position="178"/>
        <end position="200"/>
    </location>
</feature>
<feature type="transmembrane region" description="Helical" evidence="1">
    <location>
        <begin position="207"/>
        <end position="227"/>
    </location>
</feature>
<feature type="transmembrane region" description="Helical" evidence="1">
    <location>
        <begin position="36"/>
        <end position="69"/>
    </location>
</feature>
<dbReference type="InterPro" id="IPR036938">
    <property type="entry name" value="PAP2/HPO_sf"/>
</dbReference>
<dbReference type="Gene3D" id="1.20.144.10">
    <property type="entry name" value="Phosphatidic acid phosphatase type 2/haloperoxidase"/>
    <property type="match status" value="1"/>
</dbReference>
<sequence>MDLYAIAEQIVINYGYLGVFIISFTEAFIQPIPPDVFIIGASFFGLNPIISAIVATIGSTLGGLFGYFLGDKLGHSVFVKLFGGKNLHKGEEFFNKYGVFGVIIAGISPLPYKVIAWLSGIFEMHKLLFTIGTIIGRLPRFLAVAYFGDILGNVNKLNEFNIWLFCLINSHYNSILDIIMPIISKTVYPLIAITILIILIKNRKFGIKLISILFLAVIILFSLKYLINEPRPYLVLENVHLLCYEGNEPSFPSGHTTLAFTLATSLLYYSRKIGLLFLIWAIFVAYSRVYVGVHYPFDVLAGIIIGIVCGYLIKIDILKLINKYRKYIKSYIIKRKIKKEK</sequence>
<dbReference type="Pfam" id="PF01569">
    <property type="entry name" value="PAP2"/>
    <property type="match status" value="1"/>
</dbReference>
<organism evidence="3 4">
    <name type="scientific">Methanocaldococcus bathoardescens</name>
    <dbReference type="NCBI Taxonomy" id="1301915"/>
    <lineage>
        <taxon>Archaea</taxon>
        <taxon>Methanobacteriati</taxon>
        <taxon>Methanobacteriota</taxon>
        <taxon>Methanomada group</taxon>
        <taxon>Methanococci</taxon>
        <taxon>Methanococcales</taxon>
        <taxon>Methanocaldococcaceae</taxon>
        <taxon>Methanocaldococcus</taxon>
    </lineage>
</organism>
<feature type="transmembrane region" description="Helical" evidence="1">
    <location>
        <begin position="12"/>
        <end position="29"/>
    </location>
</feature>
<dbReference type="InterPro" id="IPR032816">
    <property type="entry name" value="VTT_dom"/>
</dbReference>
<keyword evidence="1" id="KW-1133">Transmembrane helix</keyword>
<gene>
    <name evidence="3" type="ORF">JH146_1303</name>
</gene>
<dbReference type="Proteomes" id="UP000028781">
    <property type="component" value="Chromosome"/>
</dbReference>
<feature type="transmembrane region" description="Helical" evidence="1">
    <location>
        <begin position="299"/>
        <end position="321"/>
    </location>
</feature>
<dbReference type="SUPFAM" id="SSF48317">
    <property type="entry name" value="Acid phosphatase/Vanadium-dependent haloperoxidase"/>
    <property type="match status" value="1"/>
</dbReference>
<feature type="transmembrane region" description="Helical" evidence="1">
    <location>
        <begin position="250"/>
        <end position="268"/>
    </location>
</feature>
<dbReference type="Pfam" id="PF09335">
    <property type="entry name" value="VTT_dom"/>
    <property type="match status" value="1"/>
</dbReference>
<dbReference type="EMBL" id="CP009149">
    <property type="protein sequence ID" value="AIJ06145.1"/>
    <property type="molecule type" value="Genomic_DNA"/>
</dbReference>
<dbReference type="GeneID" id="24891929"/>
<name>A0A076LCC5_9EURY</name>
<feature type="domain" description="Phosphatidic acid phosphatase type 2/haloperoxidase" evidence="2">
    <location>
        <begin position="205"/>
        <end position="314"/>
    </location>
</feature>
<dbReference type="GO" id="GO:0005886">
    <property type="term" value="C:plasma membrane"/>
    <property type="evidence" value="ECO:0007669"/>
    <property type="project" value="TreeGrafter"/>
</dbReference>
<dbReference type="KEGG" id="mjh:JH146_1303"/>
<dbReference type="InterPro" id="IPR051311">
    <property type="entry name" value="DedA_domain"/>
</dbReference>
<dbReference type="PANTHER" id="PTHR42709">
    <property type="entry name" value="ALKALINE PHOSPHATASE LIKE PROTEIN"/>
    <property type="match status" value="1"/>
</dbReference>
<keyword evidence="1" id="KW-0812">Transmembrane</keyword>
<evidence type="ECO:0000259" key="2">
    <source>
        <dbReference type="SMART" id="SM00014"/>
    </source>
</evidence>
<keyword evidence="1" id="KW-0472">Membrane</keyword>
<evidence type="ECO:0000256" key="1">
    <source>
        <dbReference type="SAM" id="Phobius"/>
    </source>
</evidence>
<dbReference type="RefSeq" id="WP_048202247.1">
    <property type="nucleotide sequence ID" value="NZ_CP009149.1"/>
</dbReference>
<feature type="transmembrane region" description="Helical" evidence="1">
    <location>
        <begin position="275"/>
        <end position="293"/>
    </location>
</feature>
<dbReference type="SMART" id="SM00014">
    <property type="entry name" value="acidPPc"/>
    <property type="match status" value="1"/>
</dbReference>
<feature type="transmembrane region" description="Helical" evidence="1">
    <location>
        <begin position="97"/>
        <end position="115"/>
    </location>
</feature>
<dbReference type="OrthoDB" id="10182at2157"/>
<keyword evidence="4" id="KW-1185">Reference proteome</keyword>
<dbReference type="STRING" id="1301915.JH146_1303"/>
<dbReference type="InterPro" id="IPR000326">
    <property type="entry name" value="PAP2/HPO"/>
</dbReference>
<dbReference type="PANTHER" id="PTHR42709:SF11">
    <property type="entry name" value="DEDA FAMILY PROTEIN"/>
    <property type="match status" value="1"/>
</dbReference>
<accession>A0A076LCC5</accession>
<feature type="transmembrane region" description="Helical" evidence="1">
    <location>
        <begin position="127"/>
        <end position="148"/>
    </location>
</feature>
<reference evidence="3 4" key="1">
    <citation type="journal article" date="2015" name="Int. J. Syst. Evol. Microbiol.">
        <title>M ethanocaldococcus bathoardescens sp. nov., a hyperthermophilic methanogen isolated from a volcanically active deep-sea hydrothermal vent.</title>
        <authorList>
            <person name="Stewart L.C."/>
            <person name="Jung J.H."/>
            <person name="Kim Y.T."/>
            <person name="Kwon S.W."/>
            <person name="Park C.S."/>
            <person name="Holden J.F."/>
        </authorList>
    </citation>
    <scope>NUCLEOTIDE SEQUENCE [LARGE SCALE GENOMIC DNA]</scope>
    <source>
        <strain evidence="3 4">JH146</strain>
    </source>
</reference>
<keyword evidence="3" id="KW-0449">Lipoprotein</keyword>
<proteinExistence type="predicted"/>
<protein>
    <submittedName>
        <fullName evidence="3">Lipoprotein B</fullName>
    </submittedName>
</protein>
<evidence type="ECO:0000313" key="4">
    <source>
        <dbReference type="Proteomes" id="UP000028781"/>
    </source>
</evidence>
<evidence type="ECO:0000313" key="3">
    <source>
        <dbReference type="EMBL" id="AIJ06145.1"/>
    </source>
</evidence>
<dbReference type="HOGENOM" id="CLU_777588_0_0_2"/>